<dbReference type="Gene3D" id="3.40.50.300">
    <property type="entry name" value="P-loop containing nucleotide triphosphate hydrolases"/>
    <property type="match status" value="1"/>
</dbReference>
<evidence type="ECO:0000313" key="7">
    <source>
        <dbReference type="Proteomes" id="UP000030693"/>
    </source>
</evidence>
<evidence type="ECO:0000256" key="3">
    <source>
        <dbReference type="ARBA" id="ARBA00022989"/>
    </source>
</evidence>
<dbReference type="Gene3D" id="1.20.1560.10">
    <property type="entry name" value="ABC transporter type 1, transmembrane domain"/>
    <property type="match status" value="1"/>
</dbReference>
<dbReference type="RefSeq" id="XP_009498356.1">
    <property type="nucleotide sequence ID" value="XM_009500081.1"/>
</dbReference>
<organism evidence="6">
    <name type="scientific">Fonticula alba</name>
    <name type="common">Slime mold</name>
    <dbReference type="NCBI Taxonomy" id="691883"/>
    <lineage>
        <taxon>Eukaryota</taxon>
        <taxon>Rotosphaerida</taxon>
        <taxon>Fonticulaceae</taxon>
        <taxon>Fonticula</taxon>
    </lineage>
</organism>
<dbReference type="GO" id="GO:0005524">
    <property type="term" value="F:ATP binding"/>
    <property type="evidence" value="ECO:0007669"/>
    <property type="project" value="InterPro"/>
</dbReference>
<dbReference type="GO" id="GO:0016887">
    <property type="term" value="F:ATP hydrolysis activity"/>
    <property type="evidence" value="ECO:0007669"/>
    <property type="project" value="InterPro"/>
</dbReference>
<name>A0A058YZ08_FONAL</name>
<keyword evidence="3" id="KW-1133">Transmembrane helix</keyword>
<keyword evidence="2" id="KW-0812">Transmembrane</keyword>
<dbReference type="SUPFAM" id="SSF52540">
    <property type="entry name" value="P-loop containing nucleoside triphosphate hydrolases"/>
    <property type="match status" value="1"/>
</dbReference>
<dbReference type="AlphaFoldDB" id="A0A058YZ08"/>
<dbReference type="InterPro" id="IPR039421">
    <property type="entry name" value="Type_1_exporter"/>
</dbReference>
<feature type="domain" description="ABC transporter" evidence="5">
    <location>
        <begin position="83"/>
        <end position="108"/>
    </location>
</feature>
<sequence length="108" mass="11400">ISTCFAEFNRGAGASARLFELRDRVPTSLVNTLPESGYVDQVLPEVRRTLGTLTLPMADIQGAIAIRGLDFAFPSRPGQPVVTGLDLDVRPGETLALVGESGSGKSTL</sequence>
<dbReference type="Pfam" id="PF00005">
    <property type="entry name" value="ABC_tran"/>
    <property type="match status" value="1"/>
</dbReference>
<dbReference type="InterPro" id="IPR036640">
    <property type="entry name" value="ABC1_TM_sf"/>
</dbReference>
<dbReference type="InterPro" id="IPR003439">
    <property type="entry name" value="ABC_transporter-like_ATP-bd"/>
</dbReference>
<dbReference type="OrthoDB" id="6500128at2759"/>
<feature type="non-terminal residue" evidence="6">
    <location>
        <position position="108"/>
    </location>
</feature>
<dbReference type="InterPro" id="IPR027417">
    <property type="entry name" value="P-loop_NTPase"/>
</dbReference>
<comment type="subcellular location">
    <subcellularLocation>
        <location evidence="1">Membrane</location>
        <topology evidence="1">Multi-pass membrane protein</topology>
    </subcellularLocation>
</comment>
<feature type="non-terminal residue" evidence="6">
    <location>
        <position position="1"/>
    </location>
</feature>
<dbReference type="PANTHER" id="PTHR24221">
    <property type="entry name" value="ATP-BINDING CASSETTE SUB-FAMILY B"/>
    <property type="match status" value="1"/>
</dbReference>
<accession>A0A058YZ08</accession>
<reference evidence="6" key="1">
    <citation type="submission" date="2013-04" db="EMBL/GenBank/DDBJ databases">
        <title>The Genome Sequence of Fonticula alba ATCC 38817.</title>
        <authorList>
            <consortium name="The Broad Institute Genomics Platform"/>
            <person name="Russ C."/>
            <person name="Cuomo C."/>
            <person name="Burger G."/>
            <person name="Gray M.W."/>
            <person name="Holland P.W.H."/>
            <person name="King N."/>
            <person name="Lang F.B.F."/>
            <person name="Roger A.J."/>
            <person name="Ruiz-Trillo I."/>
            <person name="Brown M."/>
            <person name="Walker B."/>
            <person name="Young S."/>
            <person name="Zeng Q."/>
            <person name="Gargeya S."/>
            <person name="Fitzgerald M."/>
            <person name="Haas B."/>
            <person name="Abouelleil A."/>
            <person name="Allen A.W."/>
            <person name="Alvarado L."/>
            <person name="Arachchi H.M."/>
            <person name="Berlin A.M."/>
            <person name="Chapman S.B."/>
            <person name="Gainer-Dewar J."/>
            <person name="Goldberg J."/>
            <person name="Griggs A."/>
            <person name="Gujja S."/>
            <person name="Hansen M."/>
            <person name="Howarth C."/>
            <person name="Imamovic A."/>
            <person name="Ireland A."/>
            <person name="Larimer J."/>
            <person name="McCowan C."/>
            <person name="Murphy C."/>
            <person name="Pearson M."/>
            <person name="Poon T.W."/>
            <person name="Priest M."/>
            <person name="Roberts A."/>
            <person name="Saif S."/>
            <person name="Shea T."/>
            <person name="Sisk P."/>
            <person name="Sykes S."/>
            <person name="Wortman J."/>
            <person name="Nusbaum C."/>
            <person name="Birren B."/>
        </authorList>
    </citation>
    <scope>NUCLEOTIDE SEQUENCE [LARGE SCALE GENOMIC DNA]</scope>
    <source>
        <strain evidence="6">ATCC 38817</strain>
    </source>
</reference>
<dbReference type="GeneID" id="20531064"/>
<dbReference type="eggNOG" id="KOG0058">
    <property type="taxonomic scope" value="Eukaryota"/>
</dbReference>
<dbReference type="GO" id="GO:0016020">
    <property type="term" value="C:membrane"/>
    <property type="evidence" value="ECO:0007669"/>
    <property type="project" value="UniProtKB-SubCell"/>
</dbReference>
<dbReference type="GO" id="GO:0042626">
    <property type="term" value="F:ATPase-coupled transmembrane transporter activity"/>
    <property type="evidence" value="ECO:0007669"/>
    <property type="project" value="TreeGrafter"/>
</dbReference>
<keyword evidence="4" id="KW-0472">Membrane</keyword>
<evidence type="ECO:0000259" key="5">
    <source>
        <dbReference type="Pfam" id="PF00005"/>
    </source>
</evidence>
<evidence type="ECO:0000256" key="4">
    <source>
        <dbReference type="ARBA" id="ARBA00023136"/>
    </source>
</evidence>
<dbReference type="EMBL" id="KB932287">
    <property type="protein sequence ID" value="KCV67240.1"/>
    <property type="molecule type" value="Genomic_DNA"/>
</dbReference>
<dbReference type="STRING" id="691883.A0A058YZ08"/>
<gene>
    <name evidence="6" type="ORF">H696_06339</name>
</gene>
<evidence type="ECO:0000313" key="6">
    <source>
        <dbReference type="EMBL" id="KCV67240.1"/>
    </source>
</evidence>
<proteinExistence type="predicted"/>
<dbReference type="PANTHER" id="PTHR24221:SF503">
    <property type="entry name" value="MITOCHONDRIAL POTASSIUM CHANNEL ATP-BINDING SUBUNIT"/>
    <property type="match status" value="1"/>
</dbReference>
<evidence type="ECO:0000256" key="2">
    <source>
        <dbReference type="ARBA" id="ARBA00022692"/>
    </source>
</evidence>
<protein>
    <recommendedName>
        <fullName evidence="5">ABC transporter domain-containing protein</fullName>
    </recommendedName>
</protein>
<evidence type="ECO:0000256" key="1">
    <source>
        <dbReference type="ARBA" id="ARBA00004141"/>
    </source>
</evidence>
<keyword evidence="7" id="KW-1185">Reference proteome</keyword>
<dbReference type="Proteomes" id="UP000030693">
    <property type="component" value="Unassembled WGS sequence"/>
</dbReference>